<feature type="region of interest" description="Disordered" evidence="1">
    <location>
        <begin position="1"/>
        <end position="119"/>
    </location>
</feature>
<feature type="compositionally biased region" description="Basic residues" evidence="1">
    <location>
        <begin position="109"/>
        <end position="119"/>
    </location>
</feature>
<gene>
    <name evidence="2" type="ORF">ABEB36_011529</name>
</gene>
<accession>A0ABD1E8B6</accession>
<reference evidence="2 3" key="1">
    <citation type="submission" date="2024-05" db="EMBL/GenBank/DDBJ databases">
        <title>Genetic variation in Jamaican populations of the coffee berry borer (Hypothenemus hampei).</title>
        <authorList>
            <person name="Errbii M."/>
            <person name="Myrie A."/>
        </authorList>
    </citation>
    <scope>NUCLEOTIDE SEQUENCE [LARGE SCALE GENOMIC DNA]</scope>
    <source>
        <strain evidence="2">JA-Hopewell-2020-01-JO</strain>
        <tissue evidence="2">Whole body</tissue>
    </source>
</reference>
<keyword evidence="3" id="KW-1185">Reference proteome</keyword>
<evidence type="ECO:0000313" key="2">
    <source>
        <dbReference type="EMBL" id="KAL1490844.1"/>
    </source>
</evidence>
<dbReference type="EMBL" id="JBDJPC010000009">
    <property type="protein sequence ID" value="KAL1490844.1"/>
    <property type="molecule type" value="Genomic_DNA"/>
</dbReference>
<name>A0ABD1E8B6_HYPHA</name>
<sequence length="119" mass="13375">MRGTYIRSGPDPRYPSGRSTSVGIKESPFPSSPCFSTERHKASQLKELQHSTLERLASGREHHEPFPDTEDPQQASRRKKFQHSTPERPASGREHHEPLPALNSPTSGIRKRAPKASLR</sequence>
<feature type="compositionally biased region" description="Basic and acidic residues" evidence="1">
    <location>
        <begin position="47"/>
        <end position="66"/>
    </location>
</feature>
<proteinExistence type="predicted"/>
<dbReference type="AlphaFoldDB" id="A0ABD1E8B6"/>
<protein>
    <submittedName>
        <fullName evidence="2">Uncharacterized protein</fullName>
    </submittedName>
</protein>
<evidence type="ECO:0000256" key="1">
    <source>
        <dbReference type="SAM" id="MobiDB-lite"/>
    </source>
</evidence>
<dbReference type="Proteomes" id="UP001566132">
    <property type="component" value="Unassembled WGS sequence"/>
</dbReference>
<comment type="caution">
    <text evidence="2">The sequence shown here is derived from an EMBL/GenBank/DDBJ whole genome shotgun (WGS) entry which is preliminary data.</text>
</comment>
<organism evidence="2 3">
    <name type="scientific">Hypothenemus hampei</name>
    <name type="common">Coffee berry borer</name>
    <dbReference type="NCBI Taxonomy" id="57062"/>
    <lineage>
        <taxon>Eukaryota</taxon>
        <taxon>Metazoa</taxon>
        <taxon>Ecdysozoa</taxon>
        <taxon>Arthropoda</taxon>
        <taxon>Hexapoda</taxon>
        <taxon>Insecta</taxon>
        <taxon>Pterygota</taxon>
        <taxon>Neoptera</taxon>
        <taxon>Endopterygota</taxon>
        <taxon>Coleoptera</taxon>
        <taxon>Polyphaga</taxon>
        <taxon>Cucujiformia</taxon>
        <taxon>Curculionidae</taxon>
        <taxon>Scolytinae</taxon>
        <taxon>Hypothenemus</taxon>
    </lineage>
</organism>
<evidence type="ECO:0000313" key="3">
    <source>
        <dbReference type="Proteomes" id="UP001566132"/>
    </source>
</evidence>